<dbReference type="InterPro" id="IPR029044">
    <property type="entry name" value="Nucleotide-diphossugar_trans"/>
</dbReference>
<feature type="non-terminal residue" evidence="10">
    <location>
        <position position="1"/>
    </location>
</feature>
<evidence type="ECO:0000256" key="1">
    <source>
        <dbReference type="ARBA" id="ARBA00004323"/>
    </source>
</evidence>
<evidence type="ECO:0000256" key="8">
    <source>
        <dbReference type="ARBA" id="ARBA00023034"/>
    </source>
</evidence>
<evidence type="ECO:0000256" key="4">
    <source>
        <dbReference type="ARBA" id="ARBA00022679"/>
    </source>
</evidence>
<dbReference type="SUPFAM" id="SSF53448">
    <property type="entry name" value="Nucleotide-diphospho-sugar transferases"/>
    <property type="match status" value="1"/>
</dbReference>
<evidence type="ECO:0000256" key="7">
    <source>
        <dbReference type="ARBA" id="ARBA00022989"/>
    </source>
</evidence>
<name>A0A1A0H8K2_9ASCO</name>
<evidence type="ECO:0000313" key="10">
    <source>
        <dbReference type="EMBL" id="OBA20320.1"/>
    </source>
</evidence>
<dbReference type="RefSeq" id="XP_018710842.1">
    <property type="nucleotide sequence ID" value="XM_018854922.1"/>
</dbReference>
<dbReference type="GeneID" id="30027898"/>
<accession>A0A1A0H8K2</accession>
<keyword evidence="7" id="KW-1133">Transmembrane helix</keyword>
<dbReference type="EMBL" id="LXTC01000004">
    <property type="protein sequence ID" value="OBA20320.1"/>
    <property type="molecule type" value="Genomic_DNA"/>
</dbReference>
<comment type="similarity">
    <text evidence="3">Belongs to the MNN1/MNT family.</text>
</comment>
<evidence type="ECO:0000256" key="6">
    <source>
        <dbReference type="ARBA" id="ARBA00022968"/>
    </source>
</evidence>
<keyword evidence="8" id="KW-0333">Golgi apparatus</keyword>
<feature type="non-terminal residue" evidence="10">
    <location>
        <position position="602"/>
    </location>
</feature>
<dbReference type="InterPro" id="IPR022751">
    <property type="entry name" value="Alpha_mannosyltransferase"/>
</dbReference>
<keyword evidence="4 10" id="KW-0808">Transferase</keyword>
<dbReference type="GO" id="GO:0000026">
    <property type="term" value="F:alpha-1,2-mannosyltransferase activity"/>
    <property type="evidence" value="ECO:0007669"/>
    <property type="project" value="TreeGrafter"/>
</dbReference>
<proteinExistence type="inferred from homology"/>
<gene>
    <name evidence="10" type="ORF">METBIDRAFT_20025</name>
</gene>
<dbReference type="PANTHER" id="PTHR31646">
    <property type="entry name" value="ALPHA-1,2-MANNOSYLTRANSFERASE MNN2"/>
    <property type="match status" value="1"/>
</dbReference>
<keyword evidence="6" id="KW-0735">Signal-anchor</keyword>
<evidence type="ECO:0000256" key="5">
    <source>
        <dbReference type="ARBA" id="ARBA00022692"/>
    </source>
</evidence>
<dbReference type="Proteomes" id="UP000092555">
    <property type="component" value="Unassembled WGS sequence"/>
</dbReference>
<sequence>AFLKKIEEQVRDEYTDGFTEALRNEIRQKMVREATERKFTSDVKSYKIAEELKAQYLKNNEQPLKDELVKEFLLETSDENLRTKIKQMESLSIDRGTYFENIFEHILSDFSPSGRGVAQKGQTVPLNGLREVTVPPKSRKELSDGRVSISAEDFTDLQAKHDGFVAFLRSLSVPPTEIFSGSGVVLSAGKKHILGALNVIIQIREMGSELPIELVLDVKTDYNKRICEVVLPRFDAKCLVMEEVLGLEAYGKSKRDGFPMKSMALILSSFDNTIYLDSDNFPIKNVDELLESEPYLQTRFLLWPDNWHKGVSPTFYDIVRLSAGEPIRRDGFSNEGDFSSYLSRKRDLEILLHDLEGLPPFASVESGQLVFSKREHFRSLFLTLYYNLHGEKYYYPLIYQGVFGSGDRETFVPALHVMNEPYYLTDWRMKFSGVRREKVNKPGSFFFDESTMVQSDPASAQAFHKRWRSWLSKQGLDSRLDPFQNGDYTLNLWRRFFEENSEMSEPEAYFLHVHSPKISSVYNEKSSKARYNYQDRYIRELGEEGKADGLGPTDWELKFQAINTWSTCEGMTDDEYWASYQLDQKDVCKKMMDYVEILKGNS</sequence>
<dbReference type="Pfam" id="PF11051">
    <property type="entry name" value="Mannosyl_trans3"/>
    <property type="match status" value="1"/>
</dbReference>
<dbReference type="GO" id="GO:0046354">
    <property type="term" value="P:mannan biosynthetic process"/>
    <property type="evidence" value="ECO:0007669"/>
    <property type="project" value="TreeGrafter"/>
</dbReference>
<evidence type="ECO:0000256" key="9">
    <source>
        <dbReference type="ARBA" id="ARBA00023136"/>
    </source>
</evidence>
<dbReference type="STRING" id="869754.A0A1A0H8K2"/>
<evidence type="ECO:0000313" key="11">
    <source>
        <dbReference type="Proteomes" id="UP000092555"/>
    </source>
</evidence>
<keyword evidence="11" id="KW-1185">Reference proteome</keyword>
<protein>
    <submittedName>
        <fullName evidence="10">Nucleotide-diphospho-sugar transferase</fullName>
    </submittedName>
</protein>
<evidence type="ECO:0000256" key="2">
    <source>
        <dbReference type="ARBA" id="ARBA00004922"/>
    </source>
</evidence>
<reference evidence="10 11" key="1">
    <citation type="submission" date="2016-05" db="EMBL/GenBank/DDBJ databases">
        <title>Comparative genomics of biotechnologically important yeasts.</title>
        <authorList>
            <consortium name="DOE Joint Genome Institute"/>
            <person name="Riley R."/>
            <person name="Haridas S."/>
            <person name="Wolfe K.H."/>
            <person name="Lopes M.R."/>
            <person name="Hittinger C.T."/>
            <person name="Goker M."/>
            <person name="Salamov A."/>
            <person name="Wisecaver J."/>
            <person name="Long T.M."/>
            <person name="Aerts A.L."/>
            <person name="Barry K."/>
            <person name="Choi C."/>
            <person name="Clum A."/>
            <person name="Coughlan A.Y."/>
            <person name="Deshpande S."/>
            <person name="Douglass A.P."/>
            <person name="Hanson S.J."/>
            <person name="Klenk H.-P."/>
            <person name="LaButti K."/>
            <person name="Lapidus A."/>
            <person name="Lindquist E."/>
            <person name="Lipzen A."/>
            <person name="Meier-kolthoff J.P."/>
            <person name="Ohm R.A."/>
            <person name="Otillar R.P."/>
            <person name="Pangilinan J."/>
            <person name="Peng Y."/>
            <person name="Rokas A."/>
            <person name="Rosa C.A."/>
            <person name="Scheuner C."/>
            <person name="Sibirny A.A."/>
            <person name="Slot J.C."/>
            <person name="Stielow J.B."/>
            <person name="Sun H."/>
            <person name="Kurtzman C.P."/>
            <person name="Blackwell M."/>
            <person name="Grigoriev I.V."/>
            <person name="Jeffries T.W."/>
        </authorList>
    </citation>
    <scope>NUCLEOTIDE SEQUENCE [LARGE SCALE GENOMIC DNA]</scope>
    <source>
        <strain evidence="10 11">NRRL YB-4993</strain>
    </source>
</reference>
<comment type="caution">
    <text evidence="10">The sequence shown here is derived from an EMBL/GenBank/DDBJ whole genome shotgun (WGS) entry which is preliminary data.</text>
</comment>
<dbReference type="PANTHER" id="PTHR31646:SF1">
    <property type="entry name" value="ALPHA-1,2-MANNOSYLTRANSFERASE MNN2"/>
    <property type="match status" value="1"/>
</dbReference>
<keyword evidence="5" id="KW-0812">Transmembrane</keyword>
<dbReference type="GO" id="GO:0000139">
    <property type="term" value="C:Golgi membrane"/>
    <property type="evidence" value="ECO:0007669"/>
    <property type="project" value="UniProtKB-SubCell"/>
</dbReference>
<dbReference type="OrthoDB" id="4484309at2759"/>
<comment type="pathway">
    <text evidence="2">Protein modification; protein glycosylation.</text>
</comment>
<comment type="subcellular location">
    <subcellularLocation>
        <location evidence="1">Golgi apparatus membrane</location>
        <topology evidence="1">Single-pass type II membrane protein</topology>
    </subcellularLocation>
</comment>
<evidence type="ECO:0000256" key="3">
    <source>
        <dbReference type="ARBA" id="ARBA00009105"/>
    </source>
</evidence>
<organism evidence="10 11">
    <name type="scientific">Metschnikowia bicuspidata var. bicuspidata NRRL YB-4993</name>
    <dbReference type="NCBI Taxonomy" id="869754"/>
    <lineage>
        <taxon>Eukaryota</taxon>
        <taxon>Fungi</taxon>
        <taxon>Dikarya</taxon>
        <taxon>Ascomycota</taxon>
        <taxon>Saccharomycotina</taxon>
        <taxon>Pichiomycetes</taxon>
        <taxon>Metschnikowiaceae</taxon>
        <taxon>Metschnikowia</taxon>
    </lineage>
</organism>
<dbReference type="AlphaFoldDB" id="A0A1A0H8K2"/>
<keyword evidence="9" id="KW-0472">Membrane</keyword>